<evidence type="ECO:0000313" key="1">
    <source>
        <dbReference type="EMBL" id="SFC41501.1"/>
    </source>
</evidence>
<dbReference type="Proteomes" id="UP000199577">
    <property type="component" value="Unassembled WGS sequence"/>
</dbReference>
<keyword evidence="2" id="KW-1185">Reference proteome</keyword>
<sequence>MHNSTDIQSNMDHMRGYRKDKVFFLQLFRNLKISTTFALC</sequence>
<reference evidence="2" key="1">
    <citation type="submission" date="2016-10" db="EMBL/GenBank/DDBJ databases">
        <authorList>
            <person name="Varghese N."/>
            <person name="Submissions S."/>
        </authorList>
    </citation>
    <scope>NUCLEOTIDE SEQUENCE [LARGE SCALE GENOMIC DNA]</scope>
    <source>
        <strain evidence="2">DSM 22900</strain>
    </source>
</reference>
<name>A0A1I1J048_9SPHI</name>
<organism evidence="1 2">
    <name type="scientific">Parapedobacter composti</name>
    <dbReference type="NCBI Taxonomy" id="623281"/>
    <lineage>
        <taxon>Bacteria</taxon>
        <taxon>Pseudomonadati</taxon>
        <taxon>Bacteroidota</taxon>
        <taxon>Sphingobacteriia</taxon>
        <taxon>Sphingobacteriales</taxon>
        <taxon>Sphingobacteriaceae</taxon>
        <taxon>Parapedobacter</taxon>
    </lineage>
</organism>
<protein>
    <submittedName>
        <fullName evidence="1">Uncharacterized protein</fullName>
    </submittedName>
</protein>
<evidence type="ECO:0000313" key="2">
    <source>
        <dbReference type="Proteomes" id="UP000199577"/>
    </source>
</evidence>
<dbReference type="AlphaFoldDB" id="A0A1I1J048"/>
<dbReference type="EMBL" id="FOLL01000010">
    <property type="protein sequence ID" value="SFC41501.1"/>
    <property type="molecule type" value="Genomic_DNA"/>
</dbReference>
<accession>A0A1I1J048</accession>
<proteinExistence type="predicted"/>
<gene>
    <name evidence="1" type="ORF">SAMN05421747_110118</name>
</gene>
<dbReference type="STRING" id="623281.SAMN05421747_110118"/>